<evidence type="ECO:0000256" key="5">
    <source>
        <dbReference type="SAM" id="MobiDB-lite"/>
    </source>
</evidence>
<dbReference type="SUPFAM" id="SSF47413">
    <property type="entry name" value="lambda repressor-like DNA-binding domains"/>
    <property type="match status" value="1"/>
</dbReference>
<evidence type="ECO:0000256" key="4">
    <source>
        <dbReference type="ARBA" id="ARBA00023163"/>
    </source>
</evidence>
<feature type="compositionally biased region" description="Polar residues" evidence="5">
    <location>
        <begin position="339"/>
        <end position="359"/>
    </location>
</feature>
<evidence type="ECO:0000313" key="7">
    <source>
        <dbReference type="EMBL" id="PFG18474.1"/>
    </source>
</evidence>
<dbReference type="EMBL" id="PDJD01000001">
    <property type="protein sequence ID" value="PFG21330.1"/>
    <property type="molecule type" value="Genomic_DNA"/>
</dbReference>
<organism evidence="8 9">
    <name type="scientific">Serinibacter salmoneus</name>
    <dbReference type="NCBI Taxonomy" id="556530"/>
    <lineage>
        <taxon>Bacteria</taxon>
        <taxon>Bacillati</taxon>
        <taxon>Actinomycetota</taxon>
        <taxon>Actinomycetes</taxon>
        <taxon>Micrococcales</taxon>
        <taxon>Beutenbergiaceae</taxon>
        <taxon>Serinibacter</taxon>
    </lineage>
</organism>
<dbReference type="PROSITE" id="PS50932">
    <property type="entry name" value="HTH_LACI_2"/>
    <property type="match status" value="1"/>
</dbReference>
<gene>
    <name evidence="7" type="ORF">ATL40_0010</name>
    <name evidence="8" type="ORF">ATL40_2957</name>
</gene>
<dbReference type="InterPro" id="IPR028082">
    <property type="entry name" value="Peripla_BP_I"/>
</dbReference>
<dbReference type="GO" id="GO:0003700">
    <property type="term" value="F:DNA-binding transcription factor activity"/>
    <property type="evidence" value="ECO:0007669"/>
    <property type="project" value="TreeGrafter"/>
</dbReference>
<dbReference type="PANTHER" id="PTHR30146">
    <property type="entry name" value="LACI-RELATED TRANSCRIPTIONAL REPRESSOR"/>
    <property type="match status" value="1"/>
</dbReference>
<dbReference type="SMART" id="SM00354">
    <property type="entry name" value="HTH_LACI"/>
    <property type="match status" value="1"/>
</dbReference>
<keyword evidence="4" id="KW-0804">Transcription</keyword>
<evidence type="ECO:0000259" key="6">
    <source>
        <dbReference type="PROSITE" id="PS50932"/>
    </source>
</evidence>
<dbReference type="OrthoDB" id="3227375at2"/>
<comment type="caution">
    <text evidence="8">The sequence shown here is derived from an EMBL/GenBank/DDBJ whole genome shotgun (WGS) entry which is preliminary data.</text>
</comment>
<dbReference type="AlphaFoldDB" id="A0A2A9D672"/>
<dbReference type="CDD" id="cd01392">
    <property type="entry name" value="HTH_LacI"/>
    <property type="match status" value="1"/>
</dbReference>
<accession>A0A2A9D672</accession>
<proteinExistence type="predicted"/>
<dbReference type="SUPFAM" id="SSF53822">
    <property type="entry name" value="Periplasmic binding protein-like I"/>
    <property type="match status" value="1"/>
</dbReference>
<evidence type="ECO:0000256" key="2">
    <source>
        <dbReference type="ARBA" id="ARBA00023015"/>
    </source>
</evidence>
<sequence>MRAKLSDVAAAAGVSTSTVSLVLNDRARRIPAATREKVRRAAAEVGYSPNALARSLRTRRTRTVGLLSDRIATTPYAGRLLSGAQDVALSNDHLVVLVNTDGDREIEVDAVATLASHQVDAMIYAAMWHRLVPVPEGLPPGTVFLDCRPEGGGFPAVVPDDERGGRAATEVLLASGHRRIAYIDADEEDLPIASGLRLAGYRAALLEAGITPDPALHVRAEVNAAGGRSALGRLIALPPRQRPTGIFCFNDRIASGVYSAAHRAGLEIPRDLSVVGYDDQQLIAAELDPPLTTVALPHEAMGRWATEVALGIREIEKDGEIHRMECPVVLRSSVGPPLTSITPASDGPTATPSGRTGATTEAVPGWQPGSEEGTP</sequence>
<keyword evidence="9" id="KW-1185">Reference proteome</keyword>
<protein>
    <submittedName>
        <fullName evidence="8">LacI family transcriptional regulator</fullName>
    </submittedName>
</protein>
<dbReference type="PANTHER" id="PTHR30146:SF148">
    <property type="entry name" value="HTH-TYPE TRANSCRIPTIONAL REPRESSOR PURR-RELATED"/>
    <property type="match status" value="1"/>
</dbReference>
<feature type="region of interest" description="Disordered" evidence="5">
    <location>
        <begin position="337"/>
        <end position="375"/>
    </location>
</feature>
<keyword evidence="2" id="KW-0805">Transcription regulation</keyword>
<evidence type="ECO:0000256" key="1">
    <source>
        <dbReference type="ARBA" id="ARBA00022491"/>
    </source>
</evidence>
<dbReference type="InterPro" id="IPR000843">
    <property type="entry name" value="HTH_LacI"/>
</dbReference>
<feature type="domain" description="HTH lacI-type" evidence="6">
    <location>
        <begin position="3"/>
        <end position="58"/>
    </location>
</feature>
<dbReference type="Gene3D" id="3.40.50.2300">
    <property type="match status" value="2"/>
</dbReference>
<name>A0A2A9D672_9MICO</name>
<dbReference type="InterPro" id="IPR046335">
    <property type="entry name" value="LacI/GalR-like_sensor"/>
</dbReference>
<evidence type="ECO:0000313" key="8">
    <source>
        <dbReference type="EMBL" id="PFG21330.1"/>
    </source>
</evidence>
<reference evidence="8 9" key="1">
    <citation type="submission" date="2017-10" db="EMBL/GenBank/DDBJ databases">
        <title>Sequencing the genomes of 1000 actinobacteria strains.</title>
        <authorList>
            <person name="Klenk H.-P."/>
        </authorList>
    </citation>
    <scope>NUCLEOTIDE SEQUENCE [LARGE SCALE GENOMIC DNA]</scope>
    <source>
        <strain evidence="8 9">DSM 21801</strain>
    </source>
</reference>
<dbReference type="Gene3D" id="1.10.260.40">
    <property type="entry name" value="lambda repressor-like DNA-binding domains"/>
    <property type="match status" value="1"/>
</dbReference>
<dbReference type="Pfam" id="PF00356">
    <property type="entry name" value="LacI"/>
    <property type="match status" value="1"/>
</dbReference>
<dbReference type="GO" id="GO:0000976">
    <property type="term" value="F:transcription cis-regulatory region binding"/>
    <property type="evidence" value="ECO:0007669"/>
    <property type="project" value="TreeGrafter"/>
</dbReference>
<dbReference type="Pfam" id="PF13377">
    <property type="entry name" value="Peripla_BP_3"/>
    <property type="match status" value="1"/>
</dbReference>
<dbReference type="EMBL" id="PDJD01000001">
    <property type="protein sequence ID" value="PFG18474.1"/>
    <property type="molecule type" value="Genomic_DNA"/>
</dbReference>
<keyword evidence="1" id="KW-0678">Repressor</keyword>
<dbReference type="InterPro" id="IPR010982">
    <property type="entry name" value="Lambda_DNA-bd_dom_sf"/>
</dbReference>
<dbReference type="PROSITE" id="PS00356">
    <property type="entry name" value="HTH_LACI_1"/>
    <property type="match status" value="1"/>
</dbReference>
<evidence type="ECO:0000256" key="3">
    <source>
        <dbReference type="ARBA" id="ARBA00023125"/>
    </source>
</evidence>
<dbReference type="RefSeq" id="WP_098470176.1">
    <property type="nucleotide sequence ID" value="NZ_PDJD01000001.1"/>
</dbReference>
<dbReference type="Proteomes" id="UP000224915">
    <property type="component" value="Unassembled WGS sequence"/>
</dbReference>
<evidence type="ECO:0000313" key="9">
    <source>
        <dbReference type="Proteomes" id="UP000224915"/>
    </source>
</evidence>
<dbReference type="CDD" id="cd06288">
    <property type="entry name" value="PBP1_sucrose_transcription_regulator"/>
    <property type="match status" value="1"/>
</dbReference>
<keyword evidence="3" id="KW-0238">DNA-binding</keyword>